<protein>
    <recommendedName>
        <fullName evidence="8">Sensor-like histidine kinase SenX3</fullName>
        <ecNumber evidence="3">2.7.13.3</ecNumber>
    </recommendedName>
</protein>
<dbReference type="Gene3D" id="3.30.450.20">
    <property type="entry name" value="PAS domain"/>
    <property type="match status" value="1"/>
</dbReference>
<evidence type="ECO:0000256" key="6">
    <source>
        <dbReference type="ARBA" id="ARBA00022777"/>
    </source>
</evidence>
<keyword evidence="4" id="KW-0597">Phosphoprotein</keyword>
<evidence type="ECO:0000313" key="11">
    <source>
        <dbReference type="Proteomes" id="UP000321234"/>
    </source>
</evidence>
<dbReference type="SUPFAM" id="SSF47384">
    <property type="entry name" value="Homodimeric domain of signal transducing histidine kinase"/>
    <property type="match status" value="1"/>
</dbReference>
<dbReference type="CDD" id="cd00082">
    <property type="entry name" value="HisKA"/>
    <property type="match status" value="1"/>
</dbReference>
<dbReference type="InterPro" id="IPR003018">
    <property type="entry name" value="GAF"/>
</dbReference>
<evidence type="ECO:0000256" key="5">
    <source>
        <dbReference type="ARBA" id="ARBA00022679"/>
    </source>
</evidence>
<dbReference type="InterPro" id="IPR029016">
    <property type="entry name" value="GAF-like_dom_sf"/>
</dbReference>
<dbReference type="InterPro" id="IPR004358">
    <property type="entry name" value="Sig_transdc_His_kin-like_C"/>
</dbReference>
<dbReference type="Gene3D" id="3.30.450.40">
    <property type="match status" value="1"/>
</dbReference>
<accession>A0A5C8Z584</accession>
<proteinExistence type="predicted"/>
<dbReference type="SMART" id="SM00387">
    <property type="entry name" value="HATPase_c"/>
    <property type="match status" value="1"/>
</dbReference>
<evidence type="ECO:0000256" key="7">
    <source>
        <dbReference type="ARBA" id="ARBA00023012"/>
    </source>
</evidence>
<dbReference type="GO" id="GO:0000155">
    <property type="term" value="F:phosphorelay sensor kinase activity"/>
    <property type="evidence" value="ECO:0007669"/>
    <property type="project" value="InterPro"/>
</dbReference>
<dbReference type="PANTHER" id="PTHR42878">
    <property type="entry name" value="TWO-COMPONENT HISTIDINE KINASE"/>
    <property type="match status" value="1"/>
</dbReference>
<dbReference type="InterPro" id="IPR036890">
    <property type="entry name" value="HATPase_C_sf"/>
</dbReference>
<reference evidence="10 11" key="1">
    <citation type="submission" date="2019-07" db="EMBL/GenBank/DDBJ databases">
        <title>Quadrisphaera sp. strain DD2A genome sequencing and assembly.</title>
        <authorList>
            <person name="Kim I."/>
        </authorList>
    </citation>
    <scope>NUCLEOTIDE SEQUENCE [LARGE SCALE GENOMIC DNA]</scope>
    <source>
        <strain evidence="10 11">DD2A</strain>
    </source>
</reference>
<dbReference type="Pfam" id="PF02518">
    <property type="entry name" value="HATPase_c"/>
    <property type="match status" value="1"/>
</dbReference>
<feature type="domain" description="Histidine kinase" evidence="9">
    <location>
        <begin position="317"/>
        <end position="536"/>
    </location>
</feature>
<dbReference type="EC" id="2.7.13.3" evidence="3"/>
<dbReference type="GO" id="GO:0000156">
    <property type="term" value="F:phosphorelay response regulator activity"/>
    <property type="evidence" value="ECO:0007669"/>
    <property type="project" value="TreeGrafter"/>
</dbReference>
<dbReference type="CDD" id="cd00075">
    <property type="entry name" value="HATPase"/>
    <property type="match status" value="1"/>
</dbReference>
<organism evidence="10 11">
    <name type="scientific">Quadrisphaera setariae</name>
    <dbReference type="NCBI Taxonomy" id="2593304"/>
    <lineage>
        <taxon>Bacteria</taxon>
        <taxon>Bacillati</taxon>
        <taxon>Actinomycetota</taxon>
        <taxon>Actinomycetes</taxon>
        <taxon>Kineosporiales</taxon>
        <taxon>Kineosporiaceae</taxon>
        <taxon>Quadrisphaera</taxon>
    </lineage>
</organism>
<dbReference type="SMART" id="SM00065">
    <property type="entry name" value="GAF"/>
    <property type="match status" value="1"/>
</dbReference>
<dbReference type="SMART" id="SM00388">
    <property type="entry name" value="HisKA"/>
    <property type="match status" value="1"/>
</dbReference>
<dbReference type="OrthoDB" id="9806130at2"/>
<dbReference type="PANTHER" id="PTHR42878:SF15">
    <property type="entry name" value="BACTERIOPHYTOCHROME"/>
    <property type="match status" value="1"/>
</dbReference>
<evidence type="ECO:0000256" key="3">
    <source>
        <dbReference type="ARBA" id="ARBA00012438"/>
    </source>
</evidence>
<dbReference type="GO" id="GO:0007234">
    <property type="term" value="P:osmosensory signaling via phosphorelay pathway"/>
    <property type="evidence" value="ECO:0007669"/>
    <property type="project" value="TreeGrafter"/>
</dbReference>
<dbReference type="GO" id="GO:0005886">
    <property type="term" value="C:plasma membrane"/>
    <property type="evidence" value="ECO:0007669"/>
    <property type="project" value="UniProtKB-SubCell"/>
</dbReference>
<dbReference type="InterPro" id="IPR050351">
    <property type="entry name" value="BphY/WalK/GraS-like"/>
</dbReference>
<name>A0A5C8Z584_9ACTN</name>
<dbReference type="AlphaFoldDB" id="A0A5C8Z584"/>
<keyword evidence="5" id="KW-0808">Transferase</keyword>
<dbReference type="SUPFAM" id="SSF55785">
    <property type="entry name" value="PYP-like sensor domain (PAS domain)"/>
    <property type="match status" value="1"/>
</dbReference>
<dbReference type="InterPro" id="IPR005467">
    <property type="entry name" value="His_kinase_dom"/>
</dbReference>
<evidence type="ECO:0000313" key="10">
    <source>
        <dbReference type="EMBL" id="TXR52281.1"/>
    </source>
</evidence>
<dbReference type="Gene3D" id="3.30.565.10">
    <property type="entry name" value="Histidine kinase-like ATPase, C-terminal domain"/>
    <property type="match status" value="1"/>
</dbReference>
<comment type="subcellular location">
    <subcellularLocation>
        <location evidence="2">Cell membrane</location>
    </subcellularLocation>
</comment>
<evidence type="ECO:0000256" key="4">
    <source>
        <dbReference type="ARBA" id="ARBA00022553"/>
    </source>
</evidence>
<dbReference type="SUPFAM" id="SSF55781">
    <property type="entry name" value="GAF domain-like"/>
    <property type="match status" value="1"/>
</dbReference>
<dbReference type="InterPro" id="IPR003594">
    <property type="entry name" value="HATPase_dom"/>
</dbReference>
<dbReference type="SUPFAM" id="SSF55874">
    <property type="entry name" value="ATPase domain of HSP90 chaperone/DNA topoisomerase II/histidine kinase"/>
    <property type="match status" value="1"/>
</dbReference>
<gene>
    <name evidence="10" type="ORF">FMM08_20705</name>
</gene>
<dbReference type="GO" id="GO:0030295">
    <property type="term" value="F:protein kinase activator activity"/>
    <property type="evidence" value="ECO:0007669"/>
    <property type="project" value="TreeGrafter"/>
</dbReference>
<dbReference type="Proteomes" id="UP000321234">
    <property type="component" value="Unassembled WGS sequence"/>
</dbReference>
<dbReference type="PROSITE" id="PS50109">
    <property type="entry name" value="HIS_KIN"/>
    <property type="match status" value="1"/>
</dbReference>
<dbReference type="InterPro" id="IPR035965">
    <property type="entry name" value="PAS-like_dom_sf"/>
</dbReference>
<evidence type="ECO:0000256" key="1">
    <source>
        <dbReference type="ARBA" id="ARBA00000085"/>
    </source>
</evidence>
<dbReference type="Pfam" id="PF00512">
    <property type="entry name" value="HisKA"/>
    <property type="match status" value="1"/>
</dbReference>
<comment type="catalytic activity">
    <reaction evidence="1">
        <text>ATP + protein L-histidine = ADP + protein N-phospho-L-histidine.</text>
        <dbReference type="EC" id="2.7.13.3"/>
    </reaction>
</comment>
<evidence type="ECO:0000256" key="2">
    <source>
        <dbReference type="ARBA" id="ARBA00004236"/>
    </source>
</evidence>
<evidence type="ECO:0000256" key="8">
    <source>
        <dbReference type="ARBA" id="ARBA00039401"/>
    </source>
</evidence>
<comment type="caution">
    <text evidence="10">The sequence shown here is derived from an EMBL/GenBank/DDBJ whole genome shotgun (WGS) entry which is preliminary data.</text>
</comment>
<dbReference type="Gene3D" id="1.10.287.130">
    <property type="match status" value="1"/>
</dbReference>
<keyword evidence="11" id="KW-1185">Reference proteome</keyword>
<dbReference type="PRINTS" id="PR00344">
    <property type="entry name" value="BCTRLSENSOR"/>
</dbReference>
<sequence length="542" mass="56984">MLGLLDAAADDELEAVVRVAAAVAGVPHATLNLIDADRQCQLTAVGFEGGDSPRTESMCALHFRDGAVVHVPDARLDPRFARSAWVDGRLGRVRLYASVPLVTADGHALGSLCVFDTTPGGLSADQLARLADLGGVLMALFERRRRERVAAEVAAQLEERTELAEAVLGTIDVAVVAAGPDGRLTLFNRAAQEWHGADADPSAAPAEHAGRYALFEADGTTPLVLERVPLHRALVDGVVTGAEMVICADGTAPRSVVASGRAMARADGSPLGAVVAMADVTEARARTRTLQELHGELAERGRELERSNEELARFAAVASHDLRAPMTVVDGYLELLEDELVGGEARAPQRAWVAAARRSVRRMLGLTSSLLDDAAAGAAAREPEAVDVGELAREAVSDLATDVVVEVGVLPHLVCDPVAVRQLLQNLVGNALHHGGRAAEGAHPRVRVGAELVEGGWVLSVADDGPGVPPQDRDRVFEAFTRLPQPSDPATGERRSGHGLGLATCRRIVDRHGGRIWMDENPGGGATVRFTLAPPGARPAPA</sequence>
<keyword evidence="6 10" id="KW-0418">Kinase</keyword>
<dbReference type="EMBL" id="VKAC01000016">
    <property type="protein sequence ID" value="TXR52281.1"/>
    <property type="molecule type" value="Genomic_DNA"/>
</dbReference>
<evidence type="ECO:0000259" key="9">
    <source>
        <dbReference type="PROSITE" id="PS50109"/>
    </source>
</evidence>
<dbReference type="InterPro" id="IPR036097">
    <property type="entry name" value="HisK_dim/P_sf"/>
</dbReference>
<dbReference type="InterPro" id="IPR003661">
    <property type="entry name" value="HisK_dim/P_dom"/>
</dbReference>
<keyword evidence="7" id="KW-0902">Two-component regulatory system</keyword>